<accession>A0A4V1ZDX3</accession>
<dbReference type="GO" id="GO:0006298">
    <property type="term" value="P:mismatch repair"/>
    <property type="evidence" value="ECO:0007669"/>
    <property type="project" value="InterPro"/>
</dbReference>
<dbReference type="GO" id="GO:0005829">
    <property type="term" value="C:cytosol"/>
    <property type="evidence" value="ECO:0007669"/>
    <property type="project" value="TreeGrafter"/>
</dbReference>
<sequence length="590" mass="67795">MSYQRIAGDATAFITKNKSIANLISYLRLFLAIVEAYILFIIIRDGSSALLLSSALVVLATFFFFVNYHQRIIEKIQYHESMLQVCEKEVLAADGVYDQFGNGKAYEDKTHFFSHDLDIFGNYSIFQLLNRSITQSGSDTLAQQLKFPFLTKEMIEARQEAILELSHKIDWRVDFLATGNLLEKDETKYRELLKWLKSEDVDLMGKLKFLLWLVPGINAVILGLWIFDVINFRIWLLTLILQSVFSFVNRKKLNALYLNISKNTPNLQRYSQLFQLIEKEAFKAPILKSRKDTLTNPSYISTAIQKLATISAYFAIRNSFFAPVLNAFFLWDYQCAHRFEVWKRQYSEALLQAFTILHEWEVLVGIACYDFANQSYTVPQVSDTVILDTTQLGHPLLKKGKSVNNDFKINKGEQLFIVTGANMAGKSTFLRAVGSNFILAMLGARVRAEQFIFKPIQVYTCMRITDSIDEGESYFHAELLRLQHVVKLLETGKEIFVILDELLKGTNSKDKLQGSELFLEKLIHYKTAFGLIATHDLDLTNMAAKYPEKMKNICFEIIIKGDKMTFDYKLRPGVTQNMNALFLMKQMGIV</sequence>
<dbReference type="SUPFAM" id="SSF48334">
    <property type="entry name" value="DNA repair protein MutS, domain III"/>
    <property type="match status" value="1"/>
</dbReference>
<keyword evidence="3" id="KW-0238">DNA-binding</keyword>
<feature type="transmembrane region" description="Helical" evidence="4">
    <location>
        <begin position="209"/>
        <end position="226"/>
    </location>
</feature>
<evidence type="ECO:0000256" key="2">
    <source>
        <dbReference type="ARBA" id="ARBA00022840"/>
    </source>
</evidence>
<dbReference type="InterPro" id="IPR000432">
    <property type="entry name" value="DNA_mismatch_repair_MutS_C"/>
</dbReference>
<dbReference type="Pfam" id="PF00488">
    <property type="entry name" value="MutS_V"/>
    <property type="match status" value="1"/>
</dbReference>
<dbReference type="Gene3D" id="1.10.1420.10">
    <property type="match status" value="1"/>
</dbReference>
<organism evidence="6 7">
    <name type="scientific">Emticicia agri</name>
    <dbReference type="NCBI Taxonomy" id="2492393"/>
    <lineage>
        <taxon>Bacteria</taxon>
        <taxon>Pseudomonadati</taxon>
        <taxon>Bacteroidota</taxon>
        <taxon>Cytophagia</taxon>
        <taxon>Cytophagales</taxon>
        <taxon>Leadbetterellaceae</taxon>
        <taxon>Emticicia</taxon>
    </lineage>
</organism>
<evidence type="ECO:0000313" key="7">
    <source>
        <dbReference type="Proteomes" id="UP000293162"/>
    </source>
</evidence>
<name>A0A4V1ZDX3_9BACT</name>
<evidence type="ECO:0000256" key="4">
    <source>
        <dbReference type="SAM" id="Phobius"/>
    </source>
</evidence>
<keyword evidence="4" id="KW-0812">Transmembrane</keyword>
<evidence type="ECO:0000313" key="6">
    <source>
        <dbReference type="EMBL" id="RYU97660.1"/>
    </source>
</evidence>
<feature type="domain" description="DNA mismatch repair proteins mutS family" evidence="5">
    <location>
        <begin position="413"/>
        <end position="589"/>
    </location>
</feature>
<dbReference type="InterPro" id="IPR045076">
    <property type="entry name" value="MutS"/>
</dbReference>
<dbReference type="RefSeq" id="WP_130019007.1">
    <property type="nucleotide sequence ID" value="NZ_SEWF01000001.1"/>
</dbReference>
<feature type="transmembrane region" description="Helical" evidence="4">
    <location>
        <begin position="49"/>
        <end position="68"/>
    </location>
</feature>
<dbReference type="GO" id="GO:0030983">
    <property type="term" value="F:mismatched DNA binding"/>
    <property type="evidence" value="ECO:0007669"/>
    <property type="project" value="InterPro"/>
</dbReference>
<keyword evidence="4" id="KW-1133">Transmembrane helix</keyword>
<dbReference type="SMART" id="SM00534">
    <property type="entry name" value="MUTSac"/>
    <property type="match status" value="1"/>
</dbReference>
<gene>
    <name evidence="6" type="ORF">EWM59_00630</name>
</gene>
<evidence type="ECO:0000256" key="1">
    <source>
        <dbReference type="ARBA" id="ARBA00022741"/>
    </source>
</evidence>
<dbReference type="Proteomes" id="UP000293162">
    <property type="component" value="Unassembled WGS sequence"/>
</dbReference>
<dbReference type="InterPro" id="IPR036187">
    <property type="entry name" value="DNA_mismatch_repair_MutS_sf"/>
</dbReference>
<keyword evidence="1" id="KW-0547">Nucleotide-binding</keyword>
<dbReference type="Gene3D" id="3.40.50.300">
    <property type="entry name" value="P-loop containing nucleotide triphosphate hydrolases"/>
    <property type="match status" value="1"/>
</dbReference>
<dbReference type="OrthoDB" id="9802448at2"/>
<dbReference type="InterPro" id="IPR027417">
    <property type="entry name" value="P-loop_NTPase"/>
</dbReference>
<comment type="caution">
    <text evidence="6">The sequence shown here is derived from an EMBL/GenBank/DDBJ whole genome shotgun (WGS) entry which is preliminary data.</text>
</comment>
<evidence type="ECO:0000259" key="5">
    <source>
        <dbReference type="SMART" id="SM00534"/>
    </source>
</evidence>
<keyword evidence="2" id="KW-0067">ATP-binding</keyword>
<protein>
    <recommendedName>
        <fullName evidence="5">DNA mismatch repair proteins mutS family domain-containing protein</fullName>
    </recommendedName>
</protein>
<dbReference type="EMBL" id="SEWF01000001">
    <property type="protein sequence ID" value="RYU97660.1"/>
    <property type="molecule type" value="Genomic_DNA"/>
</dbReference>
<proteinExistence type="predicted"/>
<reference evidence="6 7" key="1">
    <citation type="submission" date="2019-02" db="EMBL/GenBank/DDBJ databases">
        <title>Bacterial novel species Emticicia sp. 17J42-9 isolated from soil.</title>
        <authorList>
            <person name="Jung H.-Y."/>
        </authorList>
    </citation>
    <scope>NUCLEOTIDE SEQUENCE [LARGE SCALE GENOMIC DNA]</scope>
    <source>
        <strain evidence="6 7">17J42-9</strain>
    </source>
</reference>
<dbReference type="SUPFAM" id="SSF52540">
    <property type="entry name" value="P-loop containing nucleoside triphosphate hydrolases"/>
    <property type="match status" value="1"/>
</dbReference>
<evidence type="ECO:0000256" key="3">
    <source>
        <dbReference type="ARBA" id="ARBA00023125"/>
    </source>
</evidence>
<dbReference type="PANTHER" id="PTHR11361">
    <property type="entry name" value="DNA MISMATCH REPAIR PROTEIN MUTS FAMILY MEMBER"/>
    <property type="match status" value="1"/>
</dbReference>
<keyword evidence="7" id="KW-1185">Reference proteome</keyword>
<dbReference type="PANTHER" id="PTHR11361:SF99">
    <property type="entry name" value="DNA MISMATCH REPAIR PROTEIN"/>
    <property type="match status" value="1"/>
</dbReference>
<dbReference type="AlphaFoldDB" id="A0A4V1ZDX3"/>
<dbReference type="GO" id="GO:0140664">
    <property type="term" value="F:ATP-dependent DNA damage sensor activity"/>
    <property type="evidence" value="ECO:0007669"/>
    <property type="project" value="InterPro"/>
</dbReference>
<dbReference type="GO" id="GO:0005524">
    <property type="term" value="F:ATP binding"/>
    <property type="evidence" value="ECO:0007669"/>
    <property type="project" value="UniProtKB-KW"/>
</dbReference>
<feature type="transmembrane region" description="Helical" evidence="4">
    <location>
        <begin position="20"/>
        <end position="43"/>
    </location>
</feature>
<keyword evidence="4" id="KW-0472">Membrane</keyword>